<dbReference type="OrthoDB" id="9909311at2759"/>
<evidence type="ECO:0000313" key="2">
    <source>
        <dbReference type="Proteomes" id="UP000499080"/>
    </source>
</evidence>
<comment type="caution">
    <text evidence="1">The sequence shown here is derived from an EMBL/GenBank/DDBJ whole genome shotgun (WGS) entry which is preliminary data.</text>
</comment>
<dbReference type="Proteomes" id="UP000499080">
    <property type="component" value="Unassembled WGS sequence"/>
</dbReference>
<gene>
    <name evidence="1" type="ORF">AVEN_119163_1</name>
</gene>
<accession>A0A4Y2T2J7</accession>
<evidence type="ECO:0000313" key="1">
    <source>
        <dbReference type="EMBL" id="GBN94130.1"/>
    </source>
</evidence>
<protein>
    <submittedName>
        <fullName evidence="1">Uncharacterized protein</fullName>
    </submittedName>
</protein>
<dbReference type="EMBL" id="BGPR01025331">
    <property type="protein sequence ID" value="GBN94130.1"/>
    <property type="molecule type" value="Genomic_DNA"/>
</dbReference>
<dbReference type="AlphaFoldDB" id="A0A4Y2T2J7"/>
<proteinExistence type="predicted"/>
<name>A0A4Y2T2J7_ARAVE</name>
<keyword evidence="2" id="KW-1185">Reference proteome</keyword>
<reference evidence="1 2" key="1">
    <citation type="journal article" date="2019" name="Sci. Rep.">
        <title>Orb-weaving spider Araneus ventricosus genome elucidates the spidroin gene catalogue.</title>
        <authorList>
            <person name="Kono N."/>
            <person name="Nakamura H."/>
            <person name="Ohtoshi R."/>
            <person name="Moran D.A.P."/>
            <person name="Shinohara A."/>
            <person name="Yoshida Y."/>
            <person name="Fujiwara M."/>
            <person name="Mori M."/>
            <person name="Tomita M."/>
            <person name="Arakawa K."/>
        </authorList>
    </citation>
    <scope>NUCLEOTIDE SEQUENCE [LARGE SCALE GENOMIC DNA]</scope>
</reference>
<organism evidence="1 2">
    <name type="scientific">Araneus ventricosus</name>
    <name type="common">Orbweaver spider</name>
    <name type="synonym">Epeira ventricosa</name>
    <dbReference type="NCBI Taxonomy" id="182803"/>
    <lineage>
        <taxon>Eukaryota</taxon>
        <taxon>Metazoa</taxon>
        <taxon>Ecdysozoa</taxon>
        <taxon>Arthropoda</taxon>
        <taxon>Chelicerata</taxon>
        <taxon>Arachnida</taxon>
        <taxon>Araneae</taxon>
        <taxon>Araneomorphae</taxon>
        <taxon>Entelegynae</taxon>
        <taxon>Araneoidea</taxon>
        <taxon>Araneidae</taxon>
        <taxon>Araneus</taxon>
    </lineage>
</organism>
<sequence>MPVLHISGAMLSEWIFKAEVQRIQADKVKVFNCVNCGKDTMASKLLTMDELIKDKLSGTNSNDCGEAIPSSFKDAVDSVENQRIYFFSQKNSEIAFNELDPIHNDDLNNLQTISTPDDG</sequence>